<dbReference type="PROSITE" id="PS01108">
    <property type="entry name" value="RIBOSOMAL_L24"/>
    <property type="match status" value="1"/>
</dbReference>
<dbReference type="SUPFAM" id="SSF50104">
    <property type="entry name" value="Translation proteins SH3-like domain"/>
    <property type="match status" value="1"/>
</dbReference>
<feature type="compositionally biased region" description="Basic and acidic residues" evidence="7">
    <location>
        <begin position="85"/>
        <end position="101"/>
    </location>
</feature>
<protein>
    <recommendedName>
        <fullName evidence="4 5">Large ribosomal subunit protein uL24</fullName>
    </recommendedName>
</protein>
<feature type="domain" description="KOW" evidence="8">
    <location>
        <begin position="2"/>
        <end position="29"/>
    </location>
</feature>
<dbReference type="AlphaFoldDB" id="A0A2H0TB66"/>
<dbReference type="InterPro" id="IPR005824">
    <property type="entry name" value="KOW"/>
</dbReference>
<comment type="subunit">
    <text evidence="5">Part of the 50S ribosomal subunit.</text>
</comment>
<keyword evidence="5" id="KW-0699">rRNA-binding</keyword>
<comment type="function">
    <text evidence="5">One of two assembly initiator proteins, it binds directly to the 5'-end of the 23S rRNA, where it nucleates assembly of the 50S subunit.</text>
</comment>
<name>A0A2H0TB66_9BACT</name>
<dbReference type="InterPro" id="IPR003256">
    <property type="entry name" value="Ribosomal_uL24"/>
</dbReference>
<accession>A0A2H0TB66</accession>
<reference evidence="10" key="1">
    <citation type="submission" date="2017-09" db="EMBL/GenBank/DDBJ databases">
        <title>Depth-based differentiation of microbial function through sediment-hosted aquifers and enrichment of novel symbionts in the deep terrestrial subsurface.</title>
        <authorList>
            <person name="Probst A.J."/>
            <person name="Ladd B."/>
            <person name="Jarett J.K."/>
            <person name="Geller-Mcgrath D.E."/>
            <person name="Sieber C.M.K."/>
            <person name="Emerson J.B."/>
            <person name="Anantharaman K."/>
            <person name="Thomas B.C."/>
            <person name="Malmstrom R."/>
            <person name="Stieglmeier M."/>
            <person name="Klingl A."/>
            <person name="Woyke T."/>
            <person name="Ryan C.M."/>
            <person name="Banfield J.F."/>
        </authorList>
    </citation>
    <scope>NUCLEOTIDE SEQUENCE [LARGE SCALE GENOMIC DNA]</scope>
</reference>
<sequence length="101" mass="11022">MKLKKGDNVIVIAGKEKGKTGKIVRAVVSLNKVVVEGLNVVKKHQRPRKTNEQGSMVNVAMPIHASNVMLLDPKSGKATRAGKKKIGDKLVRISRKSNQEI</sequence>
<proteinExistence type="inferred from homology"/>
<dbReference type="InterPro" id="IPR005825">
    <property type="entry name" value="Ribosomal_uL24_CS"/>
</dbReference>
<comment type="caution">
    <text evidence="9">The sequence shown here is derived from an EMBL/GenBank/DDBJ whole genome shotgun (WGS) entry which is preliminary data.</text>
</comment>
<dbReference type="GO" id="GO:0005840">
    <property type="term" value="C:ribosome"/>
    <property type="evidence" value="ECO:0007669"/>
    <property type="project" value="UniProtKB-KW"/>
</dbReference>
<dbReference type="Proteomes" id="UP000230094">
    <property type="component" value="Unassembled WGS sequence"/>
</dbReference>
<evidence type="ECO:0000256" key="1">
    <source>
        <dbReference type="ARBA" id="ARBA00010618"/>
    </source>
</evidence>
<comment type="similarity">
    <text evidence="1 5 6">Belongs to the universal ribosomal protein uL24 family.</text>
</comment>
<evidence type="ECO:0000256" key="2">
    <source>
        <dbReference type="ARBA" id="ARBA00022980"/>
    </source>
</evidence>
<keyword evidence="3 5" id="KW-0687">Ribonucleoprotein</keyword>
<dbReference type="EMBL" id="PFCQ01000011">
    <property type="protein sequence ID" value="PIR68269.1"/>
    <property type="molecule type" value="Genomic_DNA"/>
</dbReference>
<dbReference type="Gene3D" id="2.30.30.30">
    <property type="match status" value="1"/>
</dbReference>
<evidence type="ECO:0000256" key="6">
    <source>
        <dbReference type="RuleBase" id="RU003477"/>
    </source>
</evidence>
<organism evidence="9 10">
    <name type="scientific">Candidatus Nomurabacteria bacterium CG10_big_fil_rev_8_21_14_0_10_35_16</name>
    <dbReference type="NCBI Taxonomy" id="1974731"/>
    <lineage>
        <taxon>Bacteria</taxon>
        <taxon>Candidatus Nomuraibacteriota</taxon>
    </lineage>
</organism>
<dbReference type="Pfam" id="PF17136">
    <property type="entry name" value="ribosomal_L24"/>
    <property type="match status" value="1"/>
</dbReference>
<dbReference type="SMART" id="SM00739">
    <property type="entry name" value="KOW"/>
    <property type="match status" value="1"/>
</dbReference>
<dbReference type="InterPro" id="IPR008991">
    <property type="entry name" value="Translation_prot_SH3-like_sf"/>
</dbReference>
<comment type="function">
    <text evidence="5">One of the proteins that surrounds the polypeptide exit tunnel on the outside of the subunit.</text>
</comment>
<keyword evidence="5" id="KW-0694">RNA-binding</keyword>
<gene>
    <name evidence="5" type="primary">rplX</name>
    <name evidence="9" type="ORF">COU49_01735</name>
</gene>
<dbReference type="InterPro" id="IPR014722">
    <property type="entry name" value="Rib_uL2_dom2"/>
</dbReference>
<dbReference type="HAMAP" id="MF_01326_B">
    <property type="entry name" value="Ribosomal_uL24_B"/>
    <property type="match status" value="1"/>
</dbReference>
<dbReference type="GO" id="GO:0019843">
    <property type="term" value="F:rRNA binding"/>
    <property type="evidence" value="ECO:0007669"/>
    <property type="project" value="UniProtKB-UniRule"/>
</dbReference>
<dbReference type="InterPro" id="IPR057264">
    <property type="entry name" value="Ribosomal_uL24_C"/>
</dbReference>
<evidence type="ECO:0000313" key="9">
    <source>
        <dbReference type="EMBL" id="PIR68269.1"/>
    </source>
</evidence>
<evidence type="ECO:0000256" key="3">
    <source>
        <dbReference type="ARBA" id="ARBA00023274"/>
    </source>
</evidence>
<dbReference type="Pfam" id="PF00467">
    <property type="entry name" value="KOW"/>
    <property type="match status" value="1"/>
</dbReference>
<evidence type="ECO:0000256" key="5">
    <source>
        <dbReference type="HAMAP-Rule" id="MF_01326"/>
    </source>
</evidence>
<feature type="region of interest" description="Disordered" evidence="7">
    <location>
        <begin position="74"/>
        <end position="101"/>
    </location>
</feature>
<keyword evidence="2 5" id="KW-0689">Ribosomal protein</keyword>
<dbReference type="PANTHER" id="PTHR12903">
    <property type="entry name" value="MITOCHONDRIAL RIBOSOMAL PROTEIN L24"/>
    <property type="match status" value="1"/>
</dbReference>
<dbReference type="GO" id="GO:0006412">
    <property type="term" value="P:translation"/>
    <property type="evidence" value="ECO:0007669"/>
    <property type="project" value="UniProtKB-UniRule"/>
</dbReference>
<evidence type="ECO:0000313" key="10">
    <source>
        <dbReference type="Proteomes" id="UP000230094"/>
    </source>
</evidence>
<dbReference type="InterPro" id="IPR041988">
    <property type="entry name" value="Ribosomal_uL24_KOW"/>
</dbReference>
<evidence type="ECO:0000256" key="7">
    <source>
        <dbReference type="SAM" id="MobiDB-lite"/>
    </source>
</evidence>
<dbReference type="GO" id="GO:1990904">
    <property type="term" value="C:ribonucleoprotein complex"/>
    <property type="evidence" value="ECO:0007669"/>
    <property type="project" value="UniProtKB-KW"/>
</dbReference>
<evidence type="ECO:0000259" key="8">
    <source>
        <dbReference type="SMART" id="SM00739"/>
    </source>
</evidence>
<evidence type="ECO:0000256" key="4">
    <source>
        <dbReference type="ARBA" id="ARBA00035206"/>
    </source>
</evidence>
<dbReference type="GO" id="GO:0003735">
    <property type="term" value="F:structural constituent of ribosome"/>
    <property type="evidence" value="ECO:0007669"/>
    <property type="project" value="InterPro"/>
</dbReference>
<dbReference type="NCBIfam" id="TIGR01079">
    <property type="entry name" value="rplX_bact"/>
    <property type="match status" value="1"/>
</dbReference>
<dbReference type="CDD" id="cd06089">
    <property type="entry name" value="KOW_RPL26"/>
    <property type="match status" value="1"/>
</dbReference>